<proteinExistence type="predicted"/>
<protein>
    <submittedName>
        <fullName evidence="1">ParA family protein</fullName>
    </submittedName>
</protein>
<dbReference type="Proteomes" id="UP000260649">
    <property type="component" value="Unassembled WGS sequence"/>
</dbReference>
<dbReference type="Gene3D" id="3.40.50.300">
    <property type="entry name" value="P-loop containing nucleotide triphosphate hydrolases"/>
    <property type="match status" value="1"/>
</dbReference>
<dbReference type="GeneID" id="97996198"/>
<accession>A0A3E2B1H1</accession>
<dbReference type="AlphaFoldDB" id="A0A3E2B1H1"/>
<dbReference type="SUPFAM" id="SSF52540">
    <property type="entry name" value="P-loop containing nucleoside triphosphate hydrolases"/>
    <property type="match status" value="1"/>
</dbReference>
<dbReference type="EMBL" id="QQRQ01000027">
    <property type="protein sequence ID" value="RFT05801.1"/>
    <property type="molecule type" value="Genomic_DNA"/>
</dbReference>
<dbReference type="RefSeq" id="WP_117142755.1">
    <property type="nucleotide sequence ID" value="NZ_CAKXKJ010000023.1"/>
</dbReference>
<evidence type="ECO:0000313" key="1">
    <source>
        <dbReference type="EMBL" id="RFT05801.1"/>
    </source>
</evidence>
<comment type="caution">
    <text evidence="1">The sequence shown here is derived from an EMBL/GenBank/DDBJ whole genome shotgun (WGS) entry which is preliminary data.</text>
</comment>
<sequence length="131" mass="14781">MVLPLLFFVEIAGVVEVIIPTMAALNASSGIHQLGNIISSVKQYFNPNLKIRGFVFTRFVPRFRISKQIGDIANLLTDLLDTKMFSTYIRQSVNAPEATYMRKGLVDYNPTSKVVKDNEAFVSELLSDWKH</sequence>
<keyword evidence="2" id="KW-1185">Reference proteome</keyword>
<dbReference type="OrthoDB" id="9815116at2"/>
<gene>
    <name evidence="1" type="ORF">DV520_10670</name>
</gene>
<name>A0A3E2B1H1_9FIRM</name>
<reference evidence="1 2" key="1">
    <citation type="submission" date="2018-07" db="EMBL/GenBank/DDBJ databases">
        <title>GABA Modulating Bacteria of the Human Gut Microbiota.</title>
        <authorList>
            <person name="Strandwitz P."/>
            <person name="Kim K.H."/>
            <person name="Terekhova D."/>
            <person name="Liu J.K."/>
            <person name="Sharma A."/>
            <person name="Levering J."/>
            <person name="Mcdonald D."/>
            <person name="Dietrich D."/>
            <person name="Ramadhar T.R."/>
            <person name="Lekbua A."/>
            <person name="Mroue N."/>
            <person name="Liston C."/>
            <person name="Stewart E.J."/>
            <person name="Dubin M.J."/>
            <person name="Zengler K."/>
            <person name="Knight R."/>
            <person name="Gilbert J.A."/>
            <person name="Clardy J."/>
            <person name="Lewis K."/>
        </authorList>
    </citation>
    <scope>NUCLEOTIDE SEQUENCE [LARGE SCALE GENOMIC DNA]</scope>
    <source>
        <strain evidence="1 2">KLE1738</strain>
    </source>
</reference>
<organism evidence="1 2">
    <name type="scientific">Evtepia gabavorous</name>
    <dbReference type="NCBI Taxonomy" id="2211183"/>
    <lineage>
        <taxon>Bacteria</taxon>
        <taxon>Bacillati</taxon>
        <taxon>Bacillota</taxon>
        <taxon>Clostridia</taxon>
        <taxon>Eubacteriales</taxon>
        <taxon>Evtepia</taxon>
    </lineage>
</organism>
<evidence type="ECO:0000313" key="2">
    <source>
        <dbReference type="Proteomes" id="UP000260649"/>
    </source>
</evidence>
<dbReference type="InterPro" id="IPR027417">
    <property type="entry name" value="P-loop_NTPase"/>
</dbReference>